<proteinExistence type="predicted"/>
<feature type="transmembrane region" description="Helical" evidence="2">
    <location>
        <begin position="192"/>
        <end position="216"/>
    </location>
</feature>
<evidence type="ECO:0000256" key="2">
    <source>
        <dbReference type="SAM" id="Phobius"/>
    </source>
</evidence>
<evidence type="ECO:0008006" key="6">
    <source>
        <dbReference type="Google" id="ProtNLM"/>
    </source>
</evidence>
<reference evidence="4 5" key="1">
    <citation type="journal article" date="2016" name="Genome Biol. Evol.">
        <title>Draft genome sequence of an aflatoxigenic Aspergillus species, A. bombycis.</title>
        <authorList>
            <person name="Moore G.G."/>
            <person name="Mack B.M."/>
            <person name="Beltz S.B."/>
            <person name="Gilbert M.K."/>
        </authorList>
    </citation>
    <scope>NUCLEOTIDE SEQUENCE [LARGE SCALE GENOMIC DNA]</scope>
    <source>
        <strain evidence="5">NRRL 26010</strain>
    </source>
</reference>
<dbReference type="OrthoDB" id="4491423at2759"/>
<name>A0A1F8A5Z5_9EURO</name>
<evidence type="ECO:0000313" key="4">
    <source>
        <dbReference type="EMBL" id="OGM47131.1"/>
    </source>
</evidence>
<keyword evidence="5" id="KW-1185">Reference proteome</keyword>
<sequence length="279" mass="30017">MLLWLWILLFLAQYALAGCPAVPLPQPDIWPDGKFFYPNGAPQCFSQGSVMNISWETKYRATNLYLVHGANYDDPVALSLNTASTWHEWRVGYPTRDDSKPFVFRLVNAQGSSEDQAVGGIWSARFWIGWNQDAPSSSTLTPTLTPTPTPTPITTPTESAAITSGSHTSATPSGTPSNAAESNSERSSHDKALAIGISVGLGVPFCGAAIGALLFLQRRMNRNPSIDHGGPCAEPASEKTCTNLAVPEAMCLDGRPVYELSGESSIKEADSSHVRYELA</sequence>
<dbReference type="STRING" id="109264.A0A1F8A5Z5"/>
<feature type="signal peptide" evidence="3">
    <location>
        <begin position="1"/>
        <end position="17"/>
    </location>
</feature>
<evidence type="ECO:0000313" key="5">
    <source>
        <dbReference type="Proteomes" id="UP000179179"/>
    </source>
</evidence>
<feature type="compositionally biased region" description="Low complexity" evidence="1">
    <location>
        <begin position="154"/>
        <end position="164"/>
    </location>
</feature>
<keyword evidence="2" id="KW-1133">Transmembrane helix</keyword>
<feature type="compositionally biased region" description="Polar residues" evidence="1">
    <location>
        <begin position="165"/>
        <end position="176"/>
    </location>
</feature>
<feature type="region of interest" description="Disordered" evidence="1">
    <location>
        <begin position="137"/>
        <end position="186"/>
    </location>
</feature>
<keyword evidence="2" id="KW-0812">Transmembrane</keyword>
<gene>
    <name evidence="4" type="ORF">ABOM_003888</name>
</gene>
<dbReference type="RefSeq" id="XP_022390848.1">
    <property type="nucleotide sequence ID" value="XM_022531018.1"/>
</dbReference>
<evidence type="ECO:0000256" key="3">
    <source>
        <dbReference type="SAM" id="SignalP"/>
    </source>
</evidence>
<protein>
    <recommendedName>
        <fullName evidence="6">Mid2 domain-containing protein</fullName>
    </recommendedName>
</protein>
<comment type="caution">
    <text evidence="4">The sequence shown here is derived from an EMBL/GenBank/DDBJ whole genome shotgun (WGS) entry which is preliminary data.</text>
</comment>
<keyword evidence="3" id="KW-0732">Signal</keyword>
<dbReference type="Proteomes" id="UP000179179">
    <property type="component" value="Unassembled WGS sequence"/>
</dbReference>
<keyword evidence="2" id="KW-0472">Membrane</keyword>
<dbReference type="EMBL" id="LYCR01000025">
    <property type="protein sequence ID" value="OGM47131.1"/>
    <property type="molecule type" value="Genomic_DNA"/>
</dbReference>
<accession>A0A1F8A5Z5</accession>
<dbReference type="GeneID" id="34447278"/>
<organism evidence="4 5">
    <name type="scientific">Aspergillus bombycis</name>
    <dbReference type="NCBI Taxonomy" id="109264"/>
    <lineage>
        <taxon>Eukaryota</taxon>
        <taxon>Fungi</taxon>
        <taxon>Dikarya</taxon>
        <taxon>Ascomycota</taxon>
        <taxon>Pezizomycotina</taxon>
        <taxon>Eurotiomycetes</taxon>
        <taxon>Eurotiomycetidae</taxon>
        <taxon>Eurotiales</taxon>
        <taxon>Aspergillaceae</taxon>
        <taxon>Aspergillus</taxon>
    </lineage>
</organism>
<feature type="chain" id="PRO_5009534556" description="Mid2 domain-containing protein" evidence="3">
    <location>
        <begin position="18"/>
        <end position="279"/>
    </location>
</feature>
<evidence type="ECO:0000256" key="1">
    <source>
        <dbReference type="SAM" id="MobiDB-lite"/>
    </source>
</evidence>
<dbReference type="AlphaFoldDB" id="A0A1F8A5Z5"/>